<dbReference type="InterPro" id="IPR000182">
    <property type="entry name" value="GNAT_dom"/>
</dbReference>
<evidence type="ECO:0000259" key="1">
    <source>
        <dbReference type="PROSITE" id="PS51186"/>
    </source>
</evidence>
<dbReference type="Gene3D" id="3.40.630.30">
    <property type="match status" value="1"/>
</dbReference>
<sequence>MTRMIRRCFDEDFDQVWEVINDGAKAYEGSIPADRYEDPYMTKGKLRDEVNDGVEFWGLEGEAGLAGVMGIQKVRDVTLIRHAYVRTTSQRRGIGTKLLSHLRMLTHTPVLIGTWADAVWAIRFYEGHGFRVVSPREKELLLRTYWTVPARQIETSILLTDERWRAEGRLGEGVL</sequence>
<dbReference type="InterPro" id="IPR016181">
    <property type="entry name" value="Acyl_CoA_acyltransferase"/>
</dbReference>
<reference evidence="2 3" key="1">
    <citation type="submission" date="2020-08" db="EMBL/GenBank/DDBJ databases">
        <title>Genomic Encyclopedia of Type Strains, Phase IV (KMG-V): Genome sequencing to study the core and pangenomes of soil and plant-associated prokaryotes.</title>
        <authorList>
            <person name="Whitman W."/>
        </authorList>
    </citation>
    <scope>NUCLEOTIDE SEQUENCE [LARGE SCALE GENOMIC DNA]</scope>
    <source>
        <strain evidence="2 3">M8UP14</strain>
    </source>
</reference>
<dbReference type="Proteomes" id="UP000540989">
    <property type="component" value="Unassembled WGS sequence"/>
</dbReference>
<dbReference type="EMBL" id="JACHIP010000013">
    <property type="protein sequence ID" value="MBB5060423.1"/>
    <property type="molecule type" value="Genomic_DNA"/>
</dbReference>
<gene>
    <name evidence="2" type="ORF">HDF16_005159</name>
</gene>
<protein>
    <submittedName>
        <fullName evidence="2">GNAT superfamily N-acetyltransferase</fullName>
    </submittedName>
</protein>
<dbReference type="GO" id="GO:0016747">
    <property type="term" value="F:acyltransferase activity, transferring groups other than amino-acyl groups"/>
    <property type="evidence" value="ECO:0007669"/>
    <property type="project" value="InterPro"/>
</dbReference>
<dbReference type="SUPFAM" id="SSF55729">
    <property type="entry name" value="Acyl-CoA N-acyltransferases (Nat)"/>
    <property type="match status" value="1"/>
</dbReference>
<proteinExistence type="predicted"/>
<name>A0A7W8E5R8_9BACT</name>
<dbReference type="AlphaFoldDB" id="A0A7W8E5R8"/>
<dbReference type="RefSeq" id="WP_246410009.1">
    <property type="nucleotide sequence ID" value="NZ_JACHIP010000013.1"/>
</dbReference>
<evidence type="ECO:0000313" key="2">
    <source>
        <dbReference type="EMBL" id="MBB5060423.1"/>
    </source>
</evidence>
<dbReference type="Pfam" id="PF13508">
    <property type="entry name" value="Acetyltransf_7"/>
    <property type="match status" value="1"/>
</dbReference>
<evidence type="ECO:0000313" key="3">
    <source>
        <dbReference type="Proteomes" id="UP000540989"/>
    </source>
</evidence>
<comment type="caution">
    <text evidence="2">The sequence shown here is derived from an EMBL/GenBank/DDBJ whole genome shotgun (WGS) entry which is preliminary data.</text>
</comment>
<feature type="domain" description="N-acetyltransferase" evidence="1">
    <location>
        <begin position="3"/>
        <end position="151"/>
    </location>
</feature>
<keyword evidence="3" id="KW-1185">Reference proteome</keyword>
<organism evidence="2 3">
    <name type="scientific">Granulicella aggregans</name>
    <dbReference type="NCBI Taxonomy" id="474949"/>
    <lineage>
        <taxon>Bacteria</taxon>
        <taxon>Pseudomonadati</taxon>
        <taxon>Acidobacteriota</taxon>
        <taxon>Terriglobia</taxon>
        <taxon>Terriglobales</taxon>
        <taxon>Acidobacteriaceae</taxon>
        <taxon>Granulicella</taxon>
    </lineage>
</organism>
<accession>A0A7W8E5R8</accession>
<keyword evidence="2" id="KW-0808">Transferase</keyword>
<dbReference type="PROSITE" id="PS51186">
    <property type="entry name" value="GNAT"/>
    <property type="match status" value="1"/>
</dbReference>